<keyword evidence="3" id="KW-1185">Reference proteome</keyword>
<dbReference type="PANTHER" id="PTHR42852">
    <property type="entry name" value="THIOL:DISULFIDE INTERCHANGE PROTEIN DSBE"/>
    <property type="match status" value="1"/>
</dbReference>
<dbReference type="Pfam" id="PF00085">
    <property type="entry name" value="Thioredoxin"/>
    <property type="match status" value="1"/>
</dbReference>
<dbReference type="PROSITE" id="PS51352">
    <property type="entry name" value="THIOREDOXIN_2"/>
    <property type="match status" value="1"/>
</dbReference>
<sequence>MALKAVETPSQQERLENAYVDILVTPFEEKYEETWEEDPFWEAVKVFKVKSKEIGYEDPFEVLSKYKLTSFENIRDKRKAGPPACFREGWTSPLVGTKLDTVAAIAPLEHVNGRPYSGAEPIVVLDFWATWCYPCVLAGPELSELSEKYAGRVAIVGVNNESMFVQKDHDVAELKSFLTTNKDGFRYTVYIDTPEGYARDSVYKAAEYKAIPCVIVVVNGIVTFVGPPQEAFKAALEKAVEEVPAKEE</sequence>
<dbReference type="SUPFAM" id="SSF52833">
    <property type="entry name" value="Thioredoxin-like"/>
    <property type="match status" value="1"/>
</dbReference>
<dbReference type="Gene3D" id="3.40.30.10">
    <property type="entry name" value="Glutaredoxin"/>
    <property type="match status" value="1"/>
</dbReference>
<name>A0A9P6J807_MORAP</name>
<dbReference type="PANTHER" id="PTHR42852:SF17">
    <property type="entry name" value="THIOREDOXIN-LIKE PROTEIN HI_1115"/>
    <property type="match status" value="1"/>
</dbReference>
<evidence type="ECO:0000313" key="3">
    <source>
        <dbReference type="Proteomes" id="UP000738359"/>
    </source>
</evidence>
<proteinExistence type="predicted"/>
<evidence type="ECO:0000259" key="1">
    <source>
        <dbReference type="PROSITE" id="PS51352"/>
    </source>
</evidence>
<dbReference type="Proteomes" id="UP000738359">
    <property type="component" value="Unassembled WGS sequence"/>
</dbReference>
<feature type="domain" description="Thioredoxin" evidence="1">
    <location>
        <begin position="93"/>
        <end position="245"/>
    </location>
</feature>
<dbReference type="EMBL" id="JAAAHY010000348">
    <property type="protein sequence ID" value="KAF9964578.1"/>
    <property type="molecule type" value="Genomic_DNA"/>
</dbReference>
<comment type="caution">
    <text evidence="2">The sequence shown here is derived from an EMBL/GenBank/DDBJ whole genome shotgun (WGS) entry which is preliminary data.</text>
</comment>
<dbReference type="AlphaFoldDB" id="A0A9P6J807"/>
<dbReference type="CDD" id="cd02966">
    <property type="entry name" value="TlpA_like_family"/>
    <property type="match status" value="1"/>
</dbReference>
<dbReference type="InterPro" id="IPR050553">
    <property type="entry name" value="Thioredoxin_ResA/DsbE_sf"/>
</dbReference>
<dbReference type="OrthoDB" id="2121326at2759"/>
<dbReference type="InterPro" id="IPR013766">
    <property type="entry name" value="Thioredoxin_domain"/>
</dbReference>
<organism evidence="2 3">
    <name type="scientific">Mortierella alpina</name>
    <name type="common">Oleaginous fungus</name>
    <name type="synonym">Mortierella renispora</name>
    <dbReference type="NCBI Taxonomy" id="64518"/>
    <lineage>
        <taxon>Eukaryota</taxon>
        <taxon>Fungi</taxon>
        <taxon>Fungi incertae sedis</taxon>
        <taxon>Mucoromycota</taxon>
        <taxon>Mortierellomycotina</taxon>
        <taxon>Mortierellomycetes</taxon>
        <taxon>Mortierellales</taxon>
        <taxon>Mortierellaceae</taxon>
        <taxon>Mortierella</taxon>
    </lineage>
</organism>
<dbReference type="InterPro" id="IPR036249">
    <property type="entry name" value="Thioredoxin-like_sf"/>
</dbReference>
<accession>A0A9P6J807</accession>
<protein>
    <recommendedName>
        <fullName evidence="1">Thioredoxin domain-containing protein</fullName>
    </recommendedName>
</protein>
<gene>
    <name evidence="2" type="ORF">BGZ70_006250</name>
</gene>
<evidence type="ECO:0000313" key="2">
    <source>
        <dbReference type="EMBL" id="KAF9964578.1"/>
    </source>
</evidence>
<reference evidence="2" key="1">
    <citation type="journal article" date="2020" name="Fungal Divers.">
        <title>Resolving the Mortierellaceae phylogeny through synthesis of multi-gene phylogenetics and phylogenomics.</title>
        <authorList>
            <person name="Vandepol N."/>
            <person name="Liber J."/>
            <person name="Desiro A."/>
            <person name="Na H."/>
            <person name="Kennedy M."/>
            <person name="Barry K."/>
            <person name="Grigoriev I.V."/>
            <person name="Miller A.N."/>
            <person name="O'Donnell K."/>
            <person name="Stajich J.E."/>
            <person name="Bonito G."/>
        </authorList>
    </citation>
    <scope>NUCLEOTIDE SEQUENCE</scope>
    <source>
        <strain evidence="2">CK1249</strain>
    </source>
</reference>